<name>A0A6A5W722_9PLEO</name>
<dbReference type="InterPro" id="IPR002403">
    <property type="entry name" value="Cyt_P450_E_grp-IV"/>
</dbReference>
<dbReference type="SUPFAM" id="SSF48264">
    <property type="entry name" value="Cytochrome P450"/>
    <property type="match status" value="1"/>
</dbReference>
<reference evidence="6" key="1">
    <citation type="journal article" date="2020" name="Stud. Mycol.">
        <title>101 Dothideomycetes genomes: a test case for predicting lifestyles and emergence of pathogens.</title>
        <authorList>
            <person name="Haridas S."/>
            <person name="Albert R."/>
            <person name="Binder M."/>
            <person name="Bloem J."/>
            <person name="Labutti K."/>
            <person name="Salamov A."/>
            <person name="Andreopoulos B."/>
            <person name="Baker S."/>
            <person name="Barry K."/>
            <person name="Bills G."/>
            <person name="Bluhm B."/>
            <person name="Cannon C."/>
            <person name="Castanera R."/>
            <person name="Culley D."/>
            <person name="Daum C."/>
            <person name="Ezra D."/>
            <person name="Gonzalez J."/>
            <person name="Henrissat B."/>
            <person name="Kuo A."/>
            <person name="Liang C."/>
            <person name="Lipzen A."/>
            <person name="Lutzoni F."/>
            <person name="Magnuson J."/>
            <person name="Mondo S."/>
            <person name="Nolan M."/>
            <person name="Ohm R."/>
            <person name="Pangilinan J."/>
            <person name="Park H.-J."/>
            <person name="Ramirez L."/>
            <person name="Alfaro M."/>
            <person name="Sun H."/>
            <person name="Tritt A."/>
            <person name="Yoshinaga Y."/>
            <person name="Zwiers L.-H."/>
            <person name="Turgeon B."/>
            <person name="Goodwin S."/>
            <person name="Spatafora J."/>
            <person name="Crous P."/>
            <person name="Grigoriev I."/>
        </authorList>
    </citation>
    <scope>NUCLEOTIDE SEQUENCE</scope>
    <source>
        <strain evidence="6">CBS 123094</strain>
    </source>
</reference>
<dbReference type="AlphaFoldDB" id="A0A6A5W722"/>
<organism evidence="6 7">
    <name type="scientific">Amniculicola lignicola CBS 123094</name>
    <dbReference type="NCBI Taxonomy" id="1392246"/>
    <lineage>
        <taxon>Eukaryota</taxon>
        <taxon>Fungi</taxon>
        <taxon>Dikarya</taxon>
        <taxon>Ascomycota</taxon>
        <taxon>Pezizomycotina</taxon>
        <taxon>Dothideomycetes</taxon>
        <taxon>Pleosporomycetidae</taxon>
        <taxon>Pleosporales</taxon>
        <taxon>Amniculicolaceae</taxon>
        <taxon>Amniculicola</taxon>
    </lineage>
</organism>
<gene>
    <name evidence="6" type="ORF">P154DRAFT_566007</name>
</gene>
<dbReference type="Pfam" id="PF00067">
    <property type="entry name" value="p450"/>
    <property type="match status" value="1"/>
</dbReference>
<evidence type="ECO:0000256" key="1">
    <source>
        <dbReference type="ARBA" id="ARBA00001971"/>
    </source>
</evidence>
<keyword evidence="4 5" id="KW-0408">Iron</keyword>
<keyword evidence="7" id="KW-1185">Reference proteome</keyword>
<comment type="similarity">
    <text evidence="2">Belongs to the cytochrome P450 family.</text>
</comment>
<accession>A0A6A5W722</accession>
<proteinExistence type="inferred from homology"/>
<dbReference type="PANTHER" id="PTHR24305:SF168">
    <property type="entry name" value="P450, PUTATIVE (EUROFUNG)-RELATED"/>
    <property type="match status" value="1"/>
</dbReference>
<dbReference type="Gene3D" id="1.10.630.10">
    <property type="entry name" value="Cytochrome P450"/>
    <property type="match status" value="1"/>
</dbReference>
<dbReference type="GO" id="GO:0004497">
    <property type="term" value="F:monooxygenase activity"/>
    <property type="evidence" value="ECO:0007669"/>
    <property type="project" value="InterPro"/>
</dbReference>
<keyword evidence="3 5" id="KW-0479">Metal-binding</keyword>
<keyword evidence="5" id="KW-0349">Heme</keyword>
<dbReference type="OrthoDB" id="3934656at2759"/>
<evidence type="ECO:0000313" key="7">
    <source>
        <dbReference type="Proteomes" id="UP000799779"/>
    </source>
</evidence>
<dbReference type="GO" id="GO:0005506">
    <property type="term" value="F:iron ion binding"/>
    <property type="evidence" value="ECO:0007669"/>
    <property type="project" value="InterPro"/>
</dbReference>
<dbReference type="GO" id="GO:0016705">
    <property type="term" value="F:oxidoreductase activity, acting on paired donors, with incorporation or reduction of molecular oxygen"/>
    <property type="evidence" value="ECO:0007669"/>
    <property type="project" value="InterPro"/>
</dbReference>
<sequence length="498" mass="56478">MPFLLSSLVLAGLVFCLARLLYRRFLVLSEFDGPWLAKHSRAWLAYAYFSERPHERFLEVNKKYGKFARIGPNHLLTDDLEAHWRILGSKSKYVRSEWFDSLRLDPWFASIASERDPVKHDLLRAKVAAGYMTRDFPDLEPLVDREVANWVERVMKKEGQVLDIGRSVRTCTLEIAARICYSKGLDLADDDVAADAFWASIEEAAPYGQYLSLFNGLFRLLHHIAYFPALKSRLLLVEGNNPGIGHLLKYSRLIVEDRFQKEKPQVNDMMGSWMKHGLTQHEIETEASIAIVTGAFPTASAINVLALHISTNPRIKSILCNEIDNALRSGKVSTPLRYADVTQLPYLQACVDEALRLVPPIVQLRERVVPSSGDVIDGVHLPPGTLIGLNTQAVAQHPCFGTEPDIYRPERWLETSEAELKQMRKVMGLVFGYGGTKCLGVTQAMIVVYKFVFELFRQCNIEVTRPGAPWKAQCNGVFFHKDFFVTIQRKDSESLDKH</sequence>
<evidence type="ECO:0000256" key="2">
    <source>
        <dbReference type="ARBA" id="ARBA00010617"/>
    </source>
</evidence>
<dbReference type="PANTHER" id="PTHR24305">
    <property type="entry name" value="CYTOCHROME P450"/>
    <property type="match status" value="1"/>
</dbReference>
<dbReference type="InterPro" id="IPR001128">
    <property type="entry name" value="Cyt_P450"/>
</dbReference>
<evidence type="ECO:0000256" key="4">
    <source>
        <dbReference type="ARBA" id="ARBA00023004"/>
    </source>
</evidence>
<feature type="binding site" description="axial binding residue" evidence="5">
    <location>
        <position position="438"/>
    </location>
    <ligand>
        <name>heme</name>
        <dbReference type="ChEBI" id="CHEBI:30413"/>
    </ligand>
    <ligandPart>
        <name>Fe</name>
        <dbReference type="ChEBI" id="CHEBI:18248"/>
    </ligandPart>
</feature>
<dbReference type="GO" id="GO:0020037">
    <property type="term" value="F:heme binding"/>
    <property type="evidence" value="ECO:0007669"/>
    <property type="project" value="InterPro"/>
</dbReference>
<protein>
    <submittedName>
        <fullName evidence="6">Cytochrome P450</fullName>
    </submittedName>
</protein>
<evidence type="ECO:0000256" key="5">
    <source>
        <dbReference type="PIRSR" id="PIRSR602403-1"/>
    </source>
</evidence>
<dbReference type="InterPro" id="IPR050121">
    <property type="entry name" value="Cytochrome_P450_monoxygenase"/>
</dbReference>
<dbReference type="PRINTS" id="PR00465">
    <property type="entry name" value="EP450IV"/>
</dbReference>
<evidence type="ECO:0000256" key="3">
    <source>
        <dbReference type="ARBA" id="ARBA00022723"/>
    </source>
</evidence>
<dbReference type="InterPro" id="IPR036396">
    <property type="entry name" value="Cyt_P450_sf"/>
</dbReference>
<dbReference type="Proteomes" id="UP000799779">
    <property type="component" value="Unassembled WGS sequence"/>
</dbReference>
<evidence type="ECO:0000313" key="6">
    <source>
        <dbReference type="EMBL" id="KAF1996569.1"/>
    </source>
</evidence>
<comment type="cofactor">
    <cofactor evidence="1 5">
        <name>heme</name>
        <dbReference type="ChEBI" id="CHEBI:30413"/>
    </cofactor>
</comment>
<dbReference type="EMBL" id="ML977624">
    <property type="protein sequence ID" value="KAF1996569.1"/>
    <property type="molecule type" value="Genomic_DNA"/>
</dbReference>